<proteinExistence type="predicted"/>
<evidence type="ECO:0000313" key="1">
    <source>
        <dbReference type="EMBL" id="KAH7848635.1"/>
    </source>
</evidence>
<comment type="caution">
    <text evidence="1">The sequence shown here is derived from an EMBL/GenBank/DDBJ whole genome shotgun (WGS) entry which is preliminary data.</text>
</comment>
<dbReference type="Proteomes" id="UP000828048">
    <property type="component" value="Chromosome 7"/>
</dbReference>
<accession>A0ACB7Y4Y5</accession>
<dbReference type="EMBL" id="CM037157">
    <property type="protein sequence ID" value="KAH7848635.1"/>
    <property type="molecule type" value="Genomic_DNA"/>
</dbReference>
<organism evidence="1 2">
    <name type="scientific">Vaccinium darrowii</name>
    <dbReference type="NCBI Taxonomy" id="229202"/>
    <lineage>
        <taxon>Eukaryota</taxon>
        <taxon>Viridiplantae</taxon>
        <taxon>Streptophyta</taxon>
        <taxon>Embryophyta</taxon>
        <taxon>Tracheophyta</taxon>
        <taxon>Spermatophyta</taxon>
        <taxon>Magnoliopsida</taxon>
        <taxon>eudicotyledons</taxon>
        <taxon>Gunneridae</taxon>
        <taxon>Pentapetalae</taxon>
        <taxon>asterids</taxon>
        <taxon>Ericales</taxon>
        <taxon>Ericaceae</taxon>
        <taxon>Vaccinioideae</taxon>
        <taxon>Vaccinieae</taxon>
        <taxon>Vaccinium</taxon>
    </lineage>
</organism>
<protein>
    <submittedName>
        <fullName evidence="1">Uncharacterized protein</fullName>
    </submittedName>
</protein>
<evidence type="ECO:0000313" key="2">
    <source>
        <dbReference type="Proteomes" id="UP000828048"/>
    </source>
</evidence>
<name>A0ACB7Y4Y5_9ERIC</name>
<gene>
    <name evidence="1" type="ORF">Vadar_005444</name>
</gene>
<reference evidence="1 2" key="1">
    <citation type="journal article" date="2021" name="Hortic Res">
        <title>High-quality reference genome and annotation aids understanding of berry development for evergreen blueberry (Vaccinium darrowii).</title>
        <authorList>
            <person name="Yu J."/>
            <person name="Hulse-Kemp A.M."/>
            <person name="Babiker E."/>
            <person name="Staton M."/>
        </authorList>
    </citation>
    <scope>NUCLEOTIDE SEQUENCE [LARGE SCALE GENOMIC DNA]</scope>
    <source>
        <strain evidence="2">cv. NJ 8807/NJ 8810</strain>
        <tissue evidence="1">Young leaf</tissue>
    </source>
</reference>
<sequence>MITHRLTSKTLRRIATQRSKEFKNFHSSHHEHPLFDKITHPEFLPFQHSMLAYSRENNHPEALRVFKELLKNGFASTIDAVTIAMALKACRGDSKLGRKIHGFAITSGLVSFLGVSNSLMSMYCKSGQFDQAMSIFEKLNNPDIVSCNTILSGFENVEDALKFARQMNLSGMVFDAVTYSTLLAHCADDGEFLFGIQLHSLELKCGLGCEVFIGNALITMYCRWGRIVEAERVFDEMPKKDLVSWNAMLSGYAQEGNYGRKAIWACLEMVRRVMKLDHVSLTSIVSVCAQERNVELGRQIHSLAIKRGYAARRDYVNHVSVCNVLIAMYSKCEAVNDAALVFGSMTDRNVISWTTMISTDEENAMSLFNQMRSDGVCPNDVTFIALIHAITIKNLVEEGRLVHGLSLKSNFLSKLDVANSFITMYAEFKSMEDSEKIFEELKYRGIVSWNALISGYAQNGMGQEALRTFLLAILESLPSEFTIGSVLSAVGATEAISIKHGQRCHSYLIKLGLNDPVVLGALLDMYAKRGSISESLRVFHEMPERSQVAWTAIISAYSRHGDYESVMNLFEEMQKRGVKPDSITFLSVLTACGRKGMVDMGRQIFDSMIKHHLIEPSGLHYSCMVDMLGRVGRLKEAEEFVGQIPGGPGFSVLQSLLGACRTYGNVEMATRAYDALMEMKPEESGSCVVLSNLYAERGDWEKVAKIRRGMRDRGVRKEVGFSWVDAGDANGSLCLHGFSSDDKSHPNSPEIYMMAEFSSSGESGRWNYFDGLYRCMTKESSSFPPIVFAGEARSLEERLGESAMGNAFLLQGGDCAESFKEFHANNIRDTFRILLQMGAVLMFGGQMPVIKNACLDKSTGGVCLSISWRGLAITGIDDRRYWNHIPTDESSDHEDHPYASIDGFSTLICRSKPPPFSRLSGSNGCGLNRRAFFKEHPEYVENDFFITGESYAGHYIPASAAQVRRGNKAKEGIHINLEGFRNGLTDPLIPYKAYTDYALDMGIIKKSEYNRINKVLLVCETAIKLCGNSRWVHAMEWTGQKEVMEDQTLESLSPKCDHIDSNQSEIKVKIETEFLDLLADLTLSIPAVSATETQAPIEGKIHYSLFTELAEQD</sequence>
<keyword evidence="2" id="KW-1185">Reference proteome</keyword>